<accession>A0A922P3R2</accession>
<dbReference type="InterPro" id="IPR015001">
    <property type="entry name" value="DUF1850"/>
</dbReference>
<gene>
    <name evidence="2" type="ORF">GV68_01380</name>
</gene>
<evidence type="ECO:0000313" key="2">
    <source>
        <dbReference type="EMBL" id="KEQ10959.1"/>
    </source>
</evidence>
<dbReference type="Pfam" id="PF08905">
    <property type="entry name" value="DUF1850"/>
    <property type="match status" value="1"/>
</dbReference>
<evidence type="ECO:0008006" key="4">
    <source>
        <dbReference type="Google" id="ProtNLM"/>
    </source>
</evidence>
<sequence length="124" mass="12925">MSAGVALCLLSAGKTTMFAASIFTLSWTHSVQKTEWREEWSVTPAGLQLTQASVKGSGAGMEPGPDAVLRDGWWTWQPDLPIQSRLSLAASGATGGGWTLCAGSDCREVGAEAGETAVLSPCPR</sequence>
<feature type="chain" id="PRO_5037494738" description="DUF1850 domain-containing protein" evidence="1">
    <location>
        <begin position="20"/>
        <end position="124"/>
    </location>
</feature>
<name>A0A922P3R2_9HYPH</name>
<evidence type="ECO:0000313" key="3">
    <source>
        <dbReference type="Proteomes" id="UP000052167"/>
    </source>
</evidence>
<protein>
    <recommendedName>
        <fullName evidence="4">DUF1850 domain-containing protein</fullName>
    </recommendedName>
</protein>
<reference evidence="2 3" key="1">
    <citation type="submission" date="2014-06" db="EMBL/GenBank/DDBJ databases">
        <title>Rhizobium pelagicum/R2-400B4.</title>
        <authorList>
            <person name="Kimes N.E."/>
            <person name="Lopez-Perez M."/>
        </authorList>
    </citation>
    <scope>NUCLEOTIDE SEQUENCE [LARGE SCALE GENOMIC DNA]</scope>
    <source>
        <strain evidence="2 3">R2-400B4</strain>
    </source>
</reference>
<feature type="signal peptide" evidence="1">
    <location>
        <begin position="1"/>
        <end position="19"/>
    </location>
</feature>
<dbReference type="OrthoDB" id="5298197at2"/>
<dbReference type="AlphaFoldDB" id="A0A922P3R2"/>
<dbReference type="EMBL" id="JOKJ01000001">
    <property type="protein sequence ID" value="KEQ10959.1"/>
    <property type="molecule type" value="Genomic_DNA"/>
</dbReference>
<dbReference type="RefSeq" id="WP_037161098.1">
    <property type="nucleotide sequence ID" value="NZ_CAJXID010000006.1"/>
</dbReference>
<keyword evidence="1" id="KW-0732">Signal</keyword>
<evidence type="ECO:0000256" key="1">
    <source>
        <dbReference type="SAM" id="SignalP"/>
    </source>
</evidence>
<organism evidence="2 3">
    <name type="scientific">Pseudorhizobium pelagicum</name>
    <dbReference type="NCBI Taxonomy" id="1509405"/>
    <lineage>
        <taxon>Bacteria</taxon>
        <taxon>Pseudomonadati</taxon>
        <taxon>Pseudomonadota</taxon>
        <taxon>Alphaproteobacteria</taxon>
        <taxon>Hyphomicrobiales</taxon>
        <taxon>Rhizobiaceae</taxon>
        <taxon>Rhizobium/Agrobacterium group</taxon>
        <taxon>Pseudorhizobium</taxon>
    </lineage>
</organism>
<keyword evidence="3" id="KW-1185">Reference proteome</keyword>
<dbReference type="Proteomes" id="UP000052167">
    <property type="component" value="Unassembled WGS sequence"/>
</dbReference>
<proteinExistence type="predicted"/>
<comment type="caution">
    <text evidence="2">The sequence shown here is derived from an EMBL/GenBank/DDBJ whole genome shotgun (WGS) entry which is preliminary data.</text>
</comment>